<reference evidence="2 3" key="1">
    <citation type="submission" date="2024-01" db="EMBL/GenBank/DDBJ databases">
        <title>The genome of the rayed Mediterranean limpet Patella caerulea (Linnaeus, 1758).</title>
        <authorList>
            <person name="Anh-Thu Weber A."/>
            <person name="Halstead-Nussloch G."/>
        </authorList>
    </citation>
    <scope>NUCLEOTIDE SEQUENCE [LARGE SCALE GENOMIC DNA]</scope>
    <source>
        <strain evidence="2">AATW-2023a</strain>
        <tissue evidence="2">Whole specimen</tissue>
    </source>
</reference>
<accession>A0AAN8JI50</accession>
<protein>
    <recommendedName>
        <fullName evidence="1">C-type lectin domain-containing protein</fullName>
    </recommendedName>
</protein>
<sequence length="131" mass="14455">MVTTGIGSVSLNSIHVEEQLKETCLSTGYTPLLDGIFCVDMSTYKRTWPEARAVCNDTGGRLLIMTSVELSLKWEPIKDMTTNEFWIGGSDEAEEGTWVWLDGSGVTGSGWVPGQPDNYFGNEHCLQLKDC</sequence>
<dbReference type="Pfam" id="PF00059">
    <property type="entry name" value="Lectin_C"/>
    <property type="match status" value="1"/>
</dbReference>
<dbReference type="EMBL" id="JAZGQO010000010">
    <property type="protein sequence ID" value="KAK6174799.1"/>
    <property type="molecule type" value="Genomic_DNA"/>
</dbReference>
<dbReference type="InterPro" id="IPR001304">
    <property type="entry name" value="C-type_lectin-like"/>
</dbReference>
<organism evidence="2 3">
    <name type="scientific">Patella caerulea</name>
    <name type="common">Rayed Mediterranean limpet</name>
    <dbReference type="NCBI Taxonomy" id="87958"/>
    <lineage>
        <taxon>Eukaryota</taxon>
        <taxon>Metazoa</taxon>
        <taxon>Spiralia</taxon>
        <taxon>Lophotrochozoa</taxon>
        <taxon>Mollusca</taxon>
        <taxon>Gastropoda</taxon>
        <taxon>Patellogastropoda</taxon>
        <taxon>Patelloidea</taxon>
        <taxon>Patellidae</taxon>
        <taxon>Patella</taxon>
    </lineage>
</organism>
<gene>
    <name evidence="2" type="ORF">SNE40_013377</name>
</gene>
<proteinExistence type="predicted"/>
<dbReference type="Proteomes" id="UP001347796">
    <property type="component" value="Unassembled WGS sequence"/>
</dbReference>
<dbReference type="Gene3D" id="3.10.100.10">
    <property type="entry name" value="Mannose-Binding Protein A, subunit A"/>
    <property type="match status" value="1"/>
</dbReference>
<dbReference type="SUPFAM" id="SSF56436">
    <property type="entry name" value="C-type lectin-like"/>
    <property type="match status" value="1"/>
</dbReference>
<dbReference type="PANTHER" id="PTHR22803">
    <property type="entry name" value="MANNOSE, PHOSPHOLIPASE, LECTIN RECEPTOR RELATED"/>
    <property type="match status" value="1"/>
</dbReference>
<dbReference type="InterPro" id="IPR050111">
    <property type="entry name" value="C-type_lectin/snaclec_domain"/>
</dbReference>
<keyword evidence="3" id="KW-1185">Reference proteome</keyword>
<feature type="domain" description="C-type lectin" evidence="1">
    <location>
        <begin position="38"/>
        <end position="128"/>
    </location>
</feature>
<dbReference type="CDD" id="cd00037">
    <property type="entry name" value="CLECT"/>
    <property type="match status" value="1"/>
</dbReference>
<dbReference type="AlphaFoldDB" id="A0AAN8JI50"/>
<evidence type="ECO:0000259" key="1">
    <source>
        <dbReference type="PROSITE" id="PS50041"/>
    </source>
</evidence>
<dbReference type="InterPro" id="IPR016187">
    <property type="entry name" value="CTDL_fold"/>
</dbReference>
<evidence type="ECO:0000313" key="3">
    <source>
        <dbReference type="Proteomes" id="UP001347796"/>
    </source>
</evidence>
<comment type="caution">
    <text evidence="2">The sequence shown here is derived from an EMBL/GenBank/DDBJ whole genome shotgun (WGS) entry which is preliminary data.</text>
</comment>
<dbReference type="InterPro" id="IPR016186">
    <property type="entry name" value="C-type_lectin-like/link_sf"/>
</dbReference>
<dbReference type="PROSITE" id="PS50041">
    <property type="entry name" value="C_TYPE_LECTIN_2"/>
    <property type="match status" value="1"/>
</dbReference>
<name>A0AAN8JI50_PATCE</name>
<evidence type="ECO:0000313" key="2">
    <source>
        <dbReference type="EMBL" id="KAK6174799.1"/>
    </source>
</evidence>